<sequence length="143" mass="17364">MEKEDLEQASLEKEKWKKKNYWVKESTIDRIRYWNEVRHDKNEGYTLEALLDFYEKNHSQEQQAMEELLTLQRQQMAILREAEKNSKVNQQLLNTMIWFHEIEGFQPTDSVPLIEAKKYLHELQESQIKTAHHRKKYNQVGDE</sequence>
<protein>
    <submittedName>
        <fullName evidence="1">Uncharacterized protein</fullName>
    </submittedName>
</protein>
<evidence type="ECO:0000313" key="2">
    <source>
        <dbReference type="Proteomes" id="UP001183682"/>
    </source>
</evidence>
<reference evidence="1" key="1">
    <citation type="submission" date="2023-03" db="EMBL/GenBank/DDBJ databases">
        <authorList>
            <person name="Shen W."/>
            <person name="Cai J."/>
        </authorList>
    </citation>
    <scope>NUCLEOTIDE SEQUENCE</scope>
    <source>
        <strain evidence="1">K69-2</strain>
    </source>
</reference>
<dbReference type="EMBL" id="JARPZN010000015">
    <property type="protein sequence ID" value="MDT2691539.1"/>
    <property type="molecule type" value="Genomic_DNA"/>
</dbReference>
<dbReference type="AlphaFoldDB" id="A0AAE4HSB7"/>
<gene>
    <name evidence="1" type="ORF">P7E30_15280</name>
</gene>
<evidence type="ECO:0000313" key="1">
    <source>
        <dbReference type="EMBL" id="MDT2691539.1"/>
    </source>
</evidence>
<comment type="caution">
    <text evidence="1">The sequence shown here is derived from an EMBL/GenBank/DDBJ whole genome shotgun (WGS) entry which is preliminary data.</text>
</comment>
<accession>A0AAE4HSB7</accession>
<organism evidence="1 2">
    <name type="scientific">Enterococcus gallinarum</name>
    <dbReference type="NCBI Taxonomy" id="1353"/>
    <lineage>
        <taxon>Bacteria</taxon>
        <taxon>Bacillati</taxon>
        <taxon>Bacillota</taxon>
        <taxon>Bacilli</taxon>
        <taxon>Lactobacillales</taxon>
        <taxon>Enterococcaceae</taxon>
        <taxon>Enterococcus</taxon>
    </lineage>
</organism>
<dbReference type="Proteomes" id="UP001183682">
    <property type="component" value="Unassembled WGS sequence"/>
</dbReference>
<dbReference type="RefSeq" id="WP_311810078.1">
    <property type="nucleotide sequence ID" value="NZ_JARPZN010000015.1"/>
</dbReference>
<proteinExistence type="predicted"/>
<name>A0AAE4HSB7_ENTGA</name>